<evidence type="ECO:0000256" key="1">
    <source>
        <dbReference type="ARBA" id="ARBA00005495"/>
    </source>
</evidence>
<name>A0A9P7ZT23_9HYPO</name>
<organism evidence="6 7">
    <name type="scientific">Emericellopsis atlantica</name>
    <dbReference type="NCBI Taxonomy" id="2614577"/>
    <lineage>
        <taxon>Eukaryota</taxon>
        <taxon>Fungi</taxon>
        <taxon>Dikarya</taxon>
        <taxon>Ascomycota</taxon>
        <taxon>Pezizomycotina</taxon>
        <taxon>Sordariomycetes</taxon>
        <taxon>Hypocreomycetidae</taxon>
        <taxon>Hypocreales</taxon>
        <taxon>Bionectriaceae</taxon>
        <taxon>Emericellopsis</taxon>
    </lineage>
</organism>
<keyword evidence="7" id="KW-1185">Reference proteome</keyword>
<dbReference type="InterPro" id="IPR011057">
    <property type="entry name" value="Mss4-like_sf"/>
</dbReference>
<sequence length="202" mass="22057">MAHYSQRDDLFPMAGACPCHQTTFTIHLAPLLVHACYCQTCQQQTGGILALNAIVETSALQVQHAPPTTPPGYREPFAKVTGADQQPQEAMALKKTCVPSPSGVGTTLVGCPTCGTTIYTHYADAGRYLAYVRVGLLERASDITPDAHIYTAEKASFVAISDGKPQYRGYYADRSELYREEVKDRVEALAVMVGQYQEMMAM</sequence>
<keyword evidence="2" id="KW-0479">Metal-binding</keyword>
<dbReference type="SUPFAM" id="SSF51316">
    <property type="entry name" value="Mss4-like"/>
    <property type="match status" value="1"/>
</dbReference>
<evidence type="ECO:0000256" key="3">
    <source>
        <dbReference type="ARBA" id="ARBA00022833"/>
    </source>
</evidence>
<dbReference type="GO" id="GO:0016846">
    <property type="term" value="F:carbon-sulfur lyase activity"/>
    <property type="evidence" value="ECO:0007669"/>
    <property type="project" value="InterPro"/>
</dbReference>
<keyword evidence="4" id="KW-0456">Lyase</keyword>
<protein>
    <submittedName>
        <fullName evidence="6">Mss4-like protein</fullName>
    </submittedName>
</protein>
<comment type="similarity">
    <text evidence="1">Belongs to the Gfa family.</text>
</comment>
<evidence type="ECO:0000259" key="5">
    <source>
        <dbReference type="PROSITE" id="PS51891"/>
    </source>
</evidence>
<dbReference type="GO" id="GO:0046872">
    <property type="term" value="F:metal ion binding"/>
    <property type="evidence" value="ECO:0007669"/>
    <property type="project" value="UniProtKB-KW"/>
</dbReference>
<accession>A0A9P7ZT23</accession>
<dbReference type="EMBL" id="MU251244">
    <property type="protein sequence ID" value="KAG9257828.1"/>
    <property type="molecule type" value="Genomic_DNA"/>
</dbReference>
<dbReference type="InterPro" id="IPR006913">
    <property type="entry name" value="CENP-V/GFA"/>
</dbReference>
<dbReference type="GeneID" id="70295471"/>
<evidence type="ECO:0000256" key="2">
    <source>
        <dbReference type="ARBA" id="ARBA00022723"/>
    </source>
</evidence>
<dbReference type="PANTHER" id="PTHR33337:SF33">
    <property type="entry name" value="CENP-V_GFA DOMAIN-CONTAINING PROTEIN"/>
    <property type="match status" value="1"/>
</dbReference>
<reference evidence="6" key="1">
    <citation type="journal article" date="2021" name="IMA Fungus">
        <title>Genomic characterization of three marine fungi, including Emericellopsis atlantica sp. nov. with signatures of a generalist lifestyle and marine biomass degradation.</title>
        <authorList>
            <person name="Hagestad O.C."/>
            <person name="Hou L."/>
            <person name="Andersen J.H."/>
            <person name="Hansen E.H."/>
            <person name="Altermark B."/>
            <person name="Li C."/>
            <person name="Kuhnert E."/>
            <person name="Cox R.J."/>
            <person name="Crous P.W."/>
            <person name="Spatafora J.W."/>
            <person name="Lail K."/>
            <person name="Amirebrahimi M."/>
            <person name="Lipzen A."/>
            <person name="Pangilinan J."/>
            <person name="Andreopoulos W."/>
            <person name="Hayes R.D."/>
            <person name="Ng V."/>
            <person name="Grigoriev I.V."/>
            <person name="Jackson S.A."/>
            <person name="Sutton T.D.S."/>
            <person name="Dobson A.D.W."/>
            <person name="Rama T."/>
        </authorList>
    </citation>
    <scope>NUCLEOTIDE SEQUENCE</scope>
    <source>
        <strain evidence="6">TS7</strain>
    </source>
</reference>
<evidence type="ECO:0000313" key="7">
    <source>
        <dbReference type="Proteomes" id="UP000887229"/>
    </source>
</evidence>
<dbReference type="OrthoDB" id="406544at2759"/>
<dbReference type="RefSeq" id="XP_046121752.1">
    <property type="nucleotide sequence ID" value="XM_046264568.1"/>
</dbReference>
<evidence type="ECO:0000313" key="6">
    <source>
        <dbReference type="EMBL" id="KAG9257828.1"/>
    </source>
</evidence>
<evidence type="ECO:0000256" key="4">
    <source>
        <dbReference type="ARBA" id="ARBA00023239"/>
    </source>
</evidence>
<dbReference type="Proteomes" id="UP000887229">
    <property type="component" value="Unassembled WGS sequence"/>
</dbReference>
<dbReference type="Gene3D" id="3.90.1590.10">
    <property type="entry name" value="glutathione-dependent formaldehyde- activating enzyme (gfa)"/>
    <property type="match status" value="1"/>
</dbReference>
<keyword evidence="3" id="KW-0862">Zinc</keyword>
<dbReference type="PROSITE" id="PS51891">
    <property type="entry name" value="CENP_V_GFA"/>
    <property type="match status" value="1"/>
</dbReference>
<dbReference type="AlphaFoldDB" id="A0A9P7ZT23"/>
<gene>
    <name evidence="6" type="ORF">F5Z01DRAFT_670489</name>
</gene>
<feature type="domain" description="CENP-V/GFA" evidence="5">
    <location>
        <begin position="13"/>
        <end position="151"/>
    </location>
</feature>
<comment type="caution">
    <text evidence="6">The sequence shown here is derived from an EMBL/GenBank/DDBJ whole genome shotgun (WGS) entry which is preliminary data.</text>
</comment>
<dbReference type="PANTHER" id="PTHR33337">
    <property type="entry name" value="GFA DOMAIN-CONTAINING PROTEIN"/>
    <property type="match status" value="1"/>
</dbReference>
<proteinExistence type="inferred from homology"/>
<dbReference type="Pfam" id="PF04828">
    <property type="entry name" value="GFA"/>
    <property type="match status" value="2"/>
</dbReference>